<gene>
    <name evidence="2" type="ORF">HYN59_17240</name>
</gene>
<reference evidence="2 3" key="1">
    <citation type="submission" date="2018-04" db="EMBL/GenBank/DDBJ databases">
        <title>Genome sequencing of Flavobacterium sp. HYN0059.</title>
        <authorList>
            <person name="Yi H."/>
            <person name="Baek C."/>
        </authorList>
    </citation>
    <scope>NUCLEOTIDE SEQUENCE [LARGE SCALE GENOMIC DNA]</scope>
    <source>
        <strain evidence="2 3">HYN0059</strain>
    </source>
</reference>
<sequence>MVYKFRVILDTEEDIFRDIAILEEDTLEDLHNAIVNAFGFDGLEIASFYTCDDEWIQDEEIPLFDTGDTPGEQKTMADYVLSSILDRDNNKIIYVYDFLNMWTFFVELAAIEEPETGVSYPDLLFVHGVMPATAPDMAFGADGVDDDLYGEFDDDYDEEDMDMFDDDHNMGDLGLDDHNWN</sequence>
<accession>A0A2S1R279</accession>
<feature type="domain" description="Plasmid pRiA4b Orf3-like" evidence="1">
    <location>
        <begin position="2"/>
        <end position="130"/>
    </location>
</feature>
<evidence type="ECO:0000259" key="1">
    <source>
        <dbReference type="Pfam" id="PF07929"/>
    </source>
</evidence>
<evidence type="ECO:0000313" key="3">
    <source>
        <dbReference type="Proteomes" id="UP000244929"/>
    </source>
</evidence>
<proteinExistence type="predicted"/>
<organism evidence="2 3">
    <name type="scientific">Flavobacterium album</name>
    <dbReference type="NCBI Taxonomy" id="2175091"/>
    <lineage>
        <taxon>Bacteria</taxon>
        <taxon>Pseudomonadati</taxon>
        <taxon>Bacteroidota</taxon>
        <taxon>Flavobacteriia</taxon>
        <taxon>Flavobacteriales</taxon>
        <taxon>Flavobacteriaceae</taxon>
        <taxon>Flavobacterium</taxon>
    </lineage>
</organism>
<dbReference type="RefSeq" id="WP_108779467.1">
    <property type="nucleotide sequence ID" value="NZ_CP029186.1"/>
</dbReference>
<evidence type="ECO:0000313" key="2">
    <source>
        <dbReference type="EMBL" id="AWH86745.1"/>
    </source>
</evidence>
<dbReference type="OrthoDB" id="666725at2"/>
<dbReference type="InterPro" id="IPR024047">
    <property type="entry name" value="MM3350-like_sf"/>
</dbReference>
<name>A0A2S1R279_9FLAO</name>
<dbReference type="AlphaFoldDB" id="A0A2S1R279"/>
<dbReference type="SUPFAM" id="SSF159941">
    <property type="entry name" value="MM3350-like"/>
    <property type="match status" value="1"/>
</dbReference>
<dbReference type="EMBL" id="CP029186">
    <property type="protein sequence ID" value="AWH86745.1"/>
    <property type="molecule type" value="Genomic_DNA"/>
</dbReference>
<dbReference type="KEGG" id="falb:HYN59_17240"/>
<keyword evidence="3" id="KW-1185">Reference proteome</keyword>
<dbReference type="Pfam" id="PF07929">
    <property type="entry name" value="PRiA4_ORF3"/>
    <property type="match status" value="1"/>
</dbReference>
<protein>
    <recommendedName>
        <fullName evidence="1">Plasmid pRiA4b Orf3-like domain-containing protein</fullName>
    </recommendedName>
</protein>
<dbReference type="InterPro" id="IPR012912">
    <property type="entry name" value="Plasmid_pRiA4b_Orf3-like"/>
</dbReference>
<dbReference type="Gene3D" id="3.10.290.30">
    <property type="entry name" value="MM3350-like"/>
    <property type="match status" value="1"/>
</dbReference>
<dbReference type="Proteomes" id="UP000244929">
    <property type="component" value="Chromosome"/>
</dbReference>